<dbReference type="InterPro" id="IPR050250">
    <property type="entry name" value="Macrolide_Exporter_MacB"/>
</dbReference>
<keyword evidence="5 7" id="KW-0472">Membrane</keyword>
<feature type="transmembrane region" description="Helical" evidence="7">
    <location>
        <begin position="31"/>
        <end position="51"/>
    </location>
</feature>
<evidence type="ECO:0000313" key="10">
    <source>
        <dbReference type="EMBL" id="MDH0701546.1"/>
    </source>
</evidence>
<gene>
    <name evidence="10" type="ORF">N5D41_08585</name>
</gene>
<evidence type="ECO:0000256" key="6">
    <source>
        <dbReference type="ARBA" id="ARBA00038076"/>
    </source>
</evidence>
<reference evidence="10" key="1">
    <citation type="submission" date="2022-09" db="EMBL/GenBank/DDBJ databases">
        <title>Intensive care unit water sources are persistently colonized with multi-drug resistant bacteria and are the site of extensive horizontal gene transfer of antibiotic resistance genes.</title>
        <authorList>
            <person name="Diorio-Toth L."/>
        </authorList>
    </citation>
    <scope>NUCLEOTIDE SEQUENCE</scope>
    <source>
        <strain evidence="10">GD03863</strain>
    </source>
</reference>
<dbReference type="PANTHER" id="PTHR30572">
    <property type="entry name" value="MEMBRANE COMPONENT OF TRANSPORTER-RELATED"/>
    <property type="match status" value="1"/>
</dbReference>
<keyword evidence="3 7" id="KW-0812">Transmembrane</keyword>
<evidence type="ECO:0000256" key="2">
    <source>
        <dbReference type="ARBA" id="ARBA00022475"/>
    </source>
</evidence>
<dbReference type="RefSeq" id="WP_230875194.1">
    <property type="nucleotide sequence ID" value="NZ_JACFYY010000002.1"/>
</dbReference>
<feature type="domain" description="MacB-like periplasmic core" evidence="9">
    <location>
        <begin position="32"/>
        <end position="245"/>
    </location>
</feature>
<feature type="transmembrane region" description="Helical" evidence="7">
    <location>
        <begin position="328"/>
        <end position="356"/>
    </location>
</feature>
<keyword evidence="4 7" id="KW-1133">Transmembrane helix</keyword>
<dbReference type="AlphaFoldDB" id="A0AA42IKL4"/>
<dbReference type="GO" id="GO:0005886">
    <property type="term" value="C:plasma membrane"/>
    <property type="evidence" value="ECO:0007669"/>
    <property type="project" value="UniProtKB-SubCell"/>
</dbReference>
<dbReference type="Proteomes" id="UP001161137">
    <property type="component" value="Unassembled WGS sequence"/>
</dbReference>
<feature type="transmembrane region" description="Helical" evidence="7">
    <location>
        <begin position="278"/>
        <end position="302"/>
    </location>
</feature>
<comment type="subcellular location">
    <subcellularLocation>
        <location evidence="1">Cell membrane</location>
        <topology evidence="1">Multi-pass membrane protein</topology>
    </subcellularLocation>
</comment>
<dbReference type="InterPro" id="IPR025857">
    <property type="entry name" value="MacB_PCD"/>
</dbReference>
<protein>
    <submittedName>
        <fullName evidence="10">ABC transporter permease</fullName>
    </submittedName>
</protein>
<dbReference type="Pfam" id="PF02687">
    <property type="entry name" value="FtsX"/>
    <property type="match status" value="1"/>
</dbReference>
<proteinExistence type="inferred from homology"/>
<dbReference type="InterPro" id="IPR003838">
    <property type="entry name" value="ABC3_permease_C"/>
</dbReference>
<evidence type="ECO:0000256" key="3">
    <source>
        <dbReference type="ARBA" id="ARBA00022692"/>
    </source>
</evidence>
<evidence type="ECO:0000256" key="1">
    <source>
        <dbReference type="ARBA" id="ARBA00004651"/>
    </source>
</evidence>
<organism evidence="10 11">
    <name type="scientific">Ectopseudomonas toyotomiensis</name>
    <dbReference type="NCBI Taxonomy" id="554344"/>
    <lineage>
        <taxon>Bacteria</taxon>
        <taxon>Pseudomonadati</taxon>
        <taxon>Pseudomonadota</taxon>
        <taxon>Gammaproteobacteria</taxon>
        <taxon>Pseudomonadales</taxon>
        <taxon>Pseudomonadaceae</taxon>
        <taxon>Ectopseudomonas</taxon>
    </lineage>
</organism>
<feature type="transmembrane region" description="Helical" evidence="7">
    <location>
        <begin position="368"/>
        <end position="386"/>
    </location>
</feature>
<evidence type="ECO:0000256" key="7">
    <source>
        <dbReference type="SAM" id="Phobius"/>
    </source>
</evidence>
<evidence type="ECO:0000259" key="9">
    <source>
        <dbReference type="Pfam" id="PF12704"/>
    </source>
</evidence>
<name>A0AA42IKL4_9GAMM</name>
<evidence type="ECO:0000256" key="5">
    <source>
        <dbReference type="ARBA" id="ARBA00023136"/>
    </source>
</evidence>
<evidence type="ECO:0000259" key="8">
    <source>
        <dbReference type="Pfam" id="PF02687"/>
    </source>
</evidence>
<dbReference type="PANTHER" id="PTHR30572:SF4">
    <property type="entry name" value="ABC TRANSPORTER PERMEASE YTRF"/>
    <property type="match status" value="1"/>
</dbReference>
<comment type="similarity">
    <text evidence="6">Belongs to the ABC-4 integral membrane protein family.</text>
</comment>
<sequence>MIAVMPETGGPTVSQILGEAIGSLRTLGRRALLALLGIVMGSCSVVALLNIGGNAATQSLAIFRNLGSDILILQLPPLTTGHDGLPLRLDADSLRQDMPAIANLAPVMSYGAPAIFNGQQSNANIIGTIPELFTAAALSVEAGRALSGFDRRETYAVIGASLAQALSQPNAPLKLGDRVRLHAYQFQIVGILKQEAPGLLLPFNANETLFIPLEGMPRLDPHARLSHVVARANSAEQVPLAGEQLVGAVTRRIAGDVQPNLVYAQQVLAGMQQQSQTFTYLLAALGLVSLLGGGVGVMNVMLMNVNERRREIGIRLALGARRRDIRNLFLVEAVALTSVGALFGAALGVAGGWGYAQLSGWAFALEPGALPLGLGSTVLVGLFFGLHPAMTASRLQPVEALRDE</sequence>
<dbReference type="Pfam" id="PF12704">
    <property type="entry name" value="MacB_PCD"/>
    <property type="match status" value="1"/>
</dbReference>
<dbReference type="GO" id="GO:0022857">
    <property type="term" value="F:transmembrane transporter activity"/>
    <property type="evidence" value="ECO:0007669"/>
    <property type="project" value="TreeGrafter"/>
</dbReference>
<evidence type="ECO:0000256" key="4">
    <source>
        <dbReference type="ARBA" id="ARBA00022989"/>
    </source>
</evidence>
<keyword evidence="2" id="KW-1003">Cell membrane</keyword>
<accession>A0AA42IKL4</accession>
<comment type="caution">
    <text evidence="10">The sequence shown here is derived from an EMBL/GenBank/DDBJ whole genome shotgun (WGS) entry which is preliminary data.</text>
</comment>
<feature type="domain" description="ABC3 transporter permease C-terminal" evidence="8">
    <location>
        <begin position="285"/>
        <end position="397"/>
    </location>
</feature>
<dbReference type="EMBL" id="JAOCDH010000008">
    <property type="protein sequence ID" value="MDH0701546.1"/>
    <property type="molecule type" value="Genomic_DNA"/>
</dbReference>
<evidence type="ECO:0000313" key="11">
    <source>
        <dbReference type="Proteomes" id="UP001161137"/>
    </source>
</evidence>